<keyword evidence="5 13" id="KW-0808">Transferase</keyword>
<dbReference type="Pfam" id="PF01336">
    <property type="entry name" value="tRNA_anti-codon"/>
    <property type="match status" value="1"/>
</dbReference>
<dbReference type="InterPro" id="IPR040982">
    <property type="entry name" value="DNA_pol3_finger"/>
</dbReference>
<comment type="function">
    <text evidence="9">DNA polymerase III is a complex, multichain enzyme responsible for most of the replicative synthesis in bacteria. This DNA polymerase also exhibits 3' to 5' exonuclease activity. The alpha chain is the DNA polymerase.</text>
</comment>
<evidence type="ECO:0000256" key="6">
    <source>
        <dbReference type="ARBA" id="ARBA00022695"/>
    </source>
</evidence>
<dbReference type="CDD" id="cd04485">
    <property type="entry name" value="DnaE_OBF"/>
    <property type="match status" value="1"/>
</dbReference>
<dbReference type="InterPro" id="IPR003141">
    <property type="entry name" value="Pol/His_phosphatase_N"/>
</dbReference>
<comment type="similarity">
    <text evidence="2">Belongs to the DNA polymerase type-C family. DnaE subfamily.</text>
</comment>
<evidence type="ECO:0000256" key="2">
    <source>
        <dbReference type="ARBA" id="ARBA00009496"/>
    </source>
</evidence>
<dbReference type="SUPFAM" id="SSF89550">
    <property type="entry name" value="PHP domain-like"/>
    <property type="match status" value="1"/>
</dbReference>
<dbReference type="GO" id="GO:0003676">
    <property type="term" value="F:nucleic acid binding"/>
    <property type="evidence" value="ECO:0007669"/>
    <property type="project" value="InterPro"/>
</dbReference>
<gene>
    <name evidence="13" type="ORF">HMPREF9257_0952</name>
</gene>
<dbReference type="GO" id="GO:0008408">
    <property type="term" value="F:3'-5' exonuclease activity"/>
    <property type="evidence" value="ECO:0007669"/>
    <property type="project" value="InterPro"/>
</dbReference>
<evidence type="ECO:0000259" key="12">
    <source>
        <dbReference type="SMART" id="SM00481"/>
    </source>
</evidence>
<dbReference type="GO" id="GO:0006260">
    <property type="term" value="P:DNA replication"/>
    <property type="evidence" value="ECO:0007669"/>
    <property type="project" value="UniProtKB-KW"/>
</dbReference>
<comment type="subunit">
    <text evidence="10">DNA polymerase III contains a core (composed of alpha, epsilon and theta chains) that associates with a tau subunit. This core dimerizes to form the POLIII' complex. PolIII' associates with the gamma complex (composed of gamma, delta, delta', psi and chi chains) and with the beta chain to form the complete DNA polymerase III complex.</text>
</comment>
<sequence>MFNVKSTYSFNQATILVKDYVQQAKAMGYQAVGLADQGNLFAAYEFYQASQVFGIKAVLGLTVSLPGLIDDQKAWPALIYAIDQKGYQGLIKLSRLMSHQKEYSNQLYLNCLSDYKGHLVYISRGHDSELDSLVLHDQIKEAQDLLKQLREIFGEDKVYLGHQILPFNQIVTRHLSDFAKSMDLKQVSTQPVRLLQQEDVMALTILKRRVDRAAYEPLDLTNFGQRSEKVLLSRKDLEDLYQHYGLVEIISNSDQLMTRLEFKLQEGKDLLPVFDSGSLLTSQEYLKQLVTQALNQFGLAAKNTYQERLAYELSVIHQMGYDDYFLIVADIVSYCRQHHIQLGAGRGSAPGSLVTYLLGVSTIDPLKYDLIFERFLNPERQTMPDIDLDIPNSHRDQVIAYVRQKYGYEQVAQIATFNRFGAKSAIQEVLRQVGQDSQLKTWSKLIPTDPNRKIDLGQAYQENKSFRHLVDASPTNQAIFQAGQALEGLISEHSIHAGGLVITDFPIDSMIPVLEEGQSLITQFDKDGVENLGLLKIDLLALKNLTLLDQILQEVKVKDQAFEIEDIDLNDHETLQLFRRAQTRGVFQFESPGIRNVLSQLQPTSFEDIVAVNALFRPGPMGQIQTYIKRKHGQYQATYPVPELEGILKDTYGIIIYQEQVMQILVSMAGFTMGQADLLRRAMSKKDHEVMQAQKVNFLTGALEKGYEEKTASQVYDAIAEFANYGFNRSHAVVYSKLAFQLAYLKVHYSQAFFLGQLKFDPTQMQAYLEEIKAAGIKILTLDVNKSQMGVSANGNDLRLGFQMVKGIRPDLMREIIDNRQLMGPYQDFFDFLRRLPDKYLQVTPLEILIKVGAFDSLGYNRATLLTNLEKVIESVRFSGLNMDLFEEMAPKIETVAELNPLQLIHQEKEHLGFYLSGHPLDFYRDNLNAEINLMNISQIKKEEPKSPFRLLGIISRIKLTQTRQGQTMAFAQIEDESGKLDQVLFPKVFERYHSLLKEEGILLVTGSYGQSKRGQAQIIINRLELPDKLISDKGSQNNYKICFIKLAKNNLINNNIEWLKKLSISNPGPCQVILVVGQDKPFALNDTYNISYSQRVQTYLRNRFGAANVVYR</sequence>
<evidence type="ECO:0000256" key="7">
    <source>
        <dbReference type="ARBA" id="ARBA00022705"/>
    </source>
</evidence>
<reference evidence="13 14" key="1">
    <citation type="submission" date="2010-10" db="EMBL/GenBank/DDBJ databases">
        <authorList>
            <person name="Durkin A.S."/>
            <person name="Madupu R."/>
            <person name="Torralba M."/>
            <person name="Gillis M."/>
            <person name="Methe B."/>
            <person name="Sutton G."/>
            <person name="Nelson K.E."/>
        </authorList>
    </citation>
    <scope>NUCLEOTIDE SEQUENCE [LARGE SCALE GENOMIC DNA]</scope>
    <source>
        <strain evidence="13 14">ACS-139-V-Col8</strain>
    </source>
</reference>
<dbReference type="NCBIfam" id="TIGR00594">
    <property type="entry name" value="polc"/>
    <property type="match status" value="1"/>
</dbReference>
<dbReference type="InterPro" id="IPR004805">
    <property type="entry name" value="DnaE2/DnaE/PolC"/>
</dbReference>
<dbReference type="InterPro" id="IPR029460">
    <property type="entry name" value="DNAPol_HHH"/>
</dbReference>
<dbReference type="InterPro" id="IPR004013">
    <property type="entry name" value="PHP_dom"/>
</dbReference>
<dbReference type="RefSeq" id="WP_006417446.1">
    <property type="nucleotide sequence ID" value="NZ_AENN01000001.1"/>
</dbReference>
<dbReference type="STRING" id="908337.HMPREF9257_0952"/>
<dbReference type="GO" id="GO:0003887">
    <property type="term" value="F:DNA-directed DNA polymerase activity"/>
    <property type="evidence" value="ECO:0007669"/>
    <property type="project" value="UniProtKB-KW"/>
</dbReference>
<evidence type="ECO:0000256" key="3">
    <source>
        <dbReference type="ARBA" id="ARBA00012417"/>
    </source>
</evidence>
<dbReference type="InterPro" id="IPR011708">
    <property type="entry name" value="DNA_pol3_alpha_NTPase_dom"/>
</dbReference>
<evidence type="ECO:0000313" key="14">
    <source>
        <dbReference type="Proteomes" id="UP000005990"/>
    </source>
</evidence>
<dbReference type="InterPro" id="IPR041931">
    <property type="entry name" value="DNA_pol3_alpha_thumb_dom"/>
</dbReference>
<dbReference type="Gene3D" id="1.10.10.1600">
    <property type="entry name" value="Bacterial DNA polymerase III alpha subunit, thumb domain"/>
    <property type="match status" value="1"/>
</dbReference>
<keyword evidence="7" id="KW-0235">DNA replication</keyword>
<dbReference type="EC" id="2.7.7.7" evidence="3"/>
<comment type="caution">
    <text evidence="13">The sequence shown here is derived from an EMBL/GenBank/DDBJ whole genome shotgun (WGS) entry which is preliminary data.</text>
</comment>
<dbReference type="Pfam" id="PF02811">
    <property type="entry name" value="PHP"/>
    <property type="match status" value="1"/>
</dbReference>
<accession>E4KLW9</accession>
<dbReference type="EMBL" id="AENN01000001">
    <property type="protein sequence ID" value="EFR31960.1"/>
    <property type="molecule type" value="Genomic_DNA"/>
</dbReference>
<evidence type="ECO:0000256" key="5">
    <source>
        <dbReference type="ARBA" id="ARBA00022679"/>
    </source>
</evidence>
<protein>
    <recommendedName>
        <fullName evidence="4">DNA polymerase III subunit alpha</fullName>
        <ecNumber evidence="3">2.7.7.7</ecNumber>
    </recommendedName>
</protein>
<dbReference type="Pfam" id="PF14579">
    <property type="entry name" value="HHH_6"/>
    <property type="match status" value="1"/>
</dbReference>
<name>E4KLW9_9LACT</name>
<dbReference type="InterPro" id="IPR016195">
    <property type="entry name" value="Pol/histidinol_Pase-like"/>
</dbReference>
<evidence type="ECO:0000256" key="9">
    <source>
        <dbReference type="ARBA" id="ARBA00025611"/>
    </source>
</evidence>
<keyword evidence="6 13" id="KW-0548">Nucleotidyltransferase</keyword>
<dbReference type="CDD" id="cd07431">
    <property type="entry name" value="PHP_PolIIIA"/>
    <property type="match status" value="1"/>
</dbReference>
<dbReference type="Gene3D" id="1.10.150.870">
    <property type="match status" value="1"/>
</dbReference>
<dbReference type="PANTHER" id="PTHR32294">
    <property type="entry name" value="DNA POLYMERASE III SUBUNIT ALPHA"/>
    <property type="match status" value="1"/>
</dbReference>
<dbReference type="Pfam" id="PF17657">
    <property type="entry name" value="DNA_pol3_finger"/>
    <property type="match status" value="1"/>
</dbReference>
<dbReference type="OrthoDB" id="9803237at2"/>
<keyword evidence="8" id="KW-0239">DNA-directed DNA polymerase</keyword>
<proteinExistence type="inferred from homology"/>
<dbReference type="eggNOG" id="COG0587">
    <property type="taxonomic scope" value="Bacteria"/>
</dbReference>
<evidence type="ECO:0000256" key="4">
    <source>
        <dbReference type="ARBA" id="ARBA00019114"/>
    </source>
</evidence>
<comment type="catalytic activity">
    <reaction evidence="11">
        <text>DNA(n) + a 2'-deoxyribonucleoside 5'-triphosphate = DNA(n+1) + diphosphate</text>
        <dbReference type="Rhea" id="RHEA:22508"/>
        <dbReference type="Rhea" id="RHEA-COMP:17339"/>
        <dbReference type="Rhea" id="RHEA-COMP:17340"/>
        <dbReference type="ChEBI" id="CHEBI:33019"/>
        <dbReference type="ChEBI" id="CHEBI:61560"/>
        <dbReference type="ChEBI" id="CHEBI:173112"/>
        <dbReference type="EC" id="2.7.7.7"/>
    </reaction>
</comment>
<comment type="subcellular location">
    <subcellularLocation>
        <location evidence="1">Cytoplasm</location>
    </subcellularLocation>
</comment>
<dbReference type="SMART" id="SM00481">
    <property type="entry name" value="POLIIIAc"/>
    <property type="match status" value="1"/>
</dbReference>
<feature type="domain" description="Polymerase/histidinol phosphatase N-terminal" evidence="12">
    <location>
        <begin position="4"/>
        <end position="67"/>
    </location>
</feature>
<dbReference type="Pfam" id="PF07733">
    <property type="entry name" value="DNA_pol3_alpha"/>
    <property type="match status" value="1"/>
</dbReference>
<keyword evidence="14" id="KW-1185">Reference proteome</keyword>
<dbReference type="GO" id="GO:0005737">
    <property type="term" value="C:cytoplasm"/>
    <property type="evidence" value="ECO:0007669"/>
    <property type="project" value="UniProtKB-SubCell"/>
</dbReference>
<dbReference type="AlphaFoldDB" id="E4KLW9"/>
<dbReference type="PANTHER" id="PTHR32294:SF0">
    <property type="entry name" value="DNA POLYMERASE III SUBUNIT ALPHA"/>
    <property type="match status" value="1"/>
</dbReference>
<dbReference type="InterPro" id="IPR004365">
    <property type="entry name" value="NA-bd_OB_tRNA"/>
</dbReference>
<dbReference type="Gene3D" id="3.20.20.140">
    <property type="entry name" value="Metal-dependent hydrolases"/>
    <property type="match status" value="1"/>
</dbReference>
<evidence type="ECO:0000313" key="13">
    <source>
        <dbReference type="EMBL" id="EFR31960.1"/>
    </source>
</evidence>
<dbReference type="Proteomes" id="UP000005990">
    <property type="component" value="Unassembled WGS sequence"/>
</dbReference>
<evidence type="ECO:0000256" key="8">
    <source>
        <dbReference type="ARBA" id="ARBA00022932"/>
    </source>
</evidence>
<evidence type="ECO:0000256" key="10">
    <source>
        <dbReference type="ARBA" id="ARBA00026073"/>
    </source>
</evidence>
<organism evidence="13 14">
    <name type="scientific">Eremococcus coleocola ACS-139-V-Col8</name>
    <dbReference type="NCBI Taxonomy" id="908337"/>
    <lineage>
        <taxon>Bacteria</taxon>
        <taxon>Bacillati</taxon>
        <taxon>Bacillota</taxon>
        <taxon>Bacilli</taxon>
        <taxon>Lactobacillales</taxon>
        <taxon>Aerococcaceae</taxon>
        <taxon>Eremococcus</taxon>
    </lineage>
</organism>
<evidence type="ECO:0000256" key="11">
    <source>
        <dbReference type="ARBA" id="ARBA00049244"/>
    </source>
</evidence>
<evidence type="ECO:0000256" key="1">
    <source>
        <dbReference type="ARBA" id="ARBA00004496"/>
    </source>
</evidence>